<feature type="transmembrane region" description="Helical" evidence="7">
    <location>
        <begin position="310"/>
        <end position="329"/>
    </location>
</feature>
<dbReference type="GO" id="GO:0005886">
    <property type="term" value="C:plasma membrane"/>
    <property type="evidence" value="ECO:0007669"/>
    <property type="project" value="TreeGrafter"/>
</dbReference>
<evidence type="ECO:0000256" key="5">
    <source>
        <dbReference type="ARBA" id="ARBA00023136"/>
    </source>
</evidence>
<feature type="transmembrane region" description="Helical" evidence="7">
    <location>
        <begin position="601"/>
        <end position="623"/>
    </location>
</feature>
<dbReference type="PROSITE" id="PS50267">
    <property type="entry name" value="NA_NEUROTRAN_SYMP_3"/>
    <property type="match status" value="1"/>
</dbReference>
<dbReference type="SUPFAM" id="SSF161070">
    <property type="entry name" value="SNF-like"/>
    <property type="match status" value="1"/>
</dbReference>
<dbReference type="EMBL" id="HACG01027167">
    <property type="protein sequence ID" value="CEK74032.1"/>
    <property type="molecule type" value="Transcribed_RNA"/>
</dbReference>
<feature type="non-terminal residue" evidence="8">
    <location>
        <position position="1"/>
    </location>
</feature>
<feature type="transmembrane region" description="Helical" evidence="7">
    <location>
        <begin position="391"/>
        <end position="412"/>
    </location>
</feature>
<feature type="transmembrane region" description="Helical" evidence="7">
    <location>
        <begin position="139"/>
        <end position="159"/>
    </location>
</feature>
<dbReference type="GO" id="GO:0015179">
    <property type="term" value="F:L-amino acid transmembrane transporter activity"/>
    <property type="evidence" value="ECO:0007669"/>
    <property type="project" value="TreeGrafter"/>
</dbReference>
<keyword evidence="5 7" id="KW-0472">Membrane</keyword>
<evidence type="ECO:0000313" key="8">
    <source>
        <dbReference type="EMBL" id="CEK74032.1"/>
    </source>
</evidence>
<evidence type="ECO:0000256" key="6">
    <source>
        <dbReference type="PIRSR" id="PIRSR600175-1"/>
    </source>
</evidence>
<feature type="transmembrane region" description="Helical" evidence="7">
    <location>
        <begin position="77"/>
        <end position="98"/>
    </location>
</feature>
<evidence type="ECO:0000256" key="1">
    <source>
        <dbReference type="ARBA" id="ARBA00004141"/>
    </source>
</evidence>
<evidence type="ECO:0000256" key="7">
    <source>
        <dbReference type="SAM" id="Phobius"/>
    </source>
</evidence>
<proteinExistence type="predicted"/>
<feature type="transmembrane region" description="Helical" evidence="7">
    <location>
        <begin position="104"/>
        <end position="127"/>
    </location>
</feature>
<gene>
    <name evidence="8" type="primary">ORF89378</name>
</gene>
<dbReference type="PRINTS" id="PR00176">
    <property type="entry name" value="NANEUSMPORT"/>
</dbReference>
<feature type="transmembrane region" description="Helical" evidence="7">
    <location>
        <begin position="279"/>
        <end position="298"/>
    </location>
</feature>
<keyword evidence="3 7" id="KW-0812">Transmembrane</keyword>
<evidence type="ECO:0000256" key="4">
    <source>
        <dbReference type="ARBA" id="ARBA00022989"/>
    </source>
</evidence>
<dbReference type="GO" id="GO:0046872">
    <property type="term" value="F:metal ion binding"/>
    <property type="evidence" value="ECO:0007669"/>
    <property type="project" value="UniProtKB-KW"/>
</dbReference>
<dbReference type="GO" id="GO:0089718">
    <property type="term" value="P:amino acid import across plasma membrane"/>
    <property type="evidence" value="ECO:0007669"/>
    <property type="project" value="TreeGrafter"/>
</dbReference>
<dbReference type="Pfam" id="PF00209">
    <property type="entry name" value="SNF"/>
    <property type="match status" value="1"/>
</dbReference>
<dbReference type="InterPro" id="IPR000175">
    <property type="entry name" value="Na/ntran_symport"/>
</dbReference>
<keyword evidence="6" id="KW-0479">Metal-binding</keyword>
<dbReference type="PANTHER" id="PTHR11616:SF295">
    <property type="entry name" value="SODIUM: NEUROTRANSMITTER SYMPORTER FAMILY"/>
    <property type="match status" value="1"/>
</dbReference>
<dbReference type="PANTHER" id="PTHR11616">
    <property type="entry name" value="SODIUM/CHLORIDE DEPENDENT TRANSPORTER"/>
    <property type="match status" value="1"/>
</dbReference>
<organism evidence="8">
    <name type="scientific">Arion vulgaris</name>
    <dbReference type="NCBI Taxonomy" id="1028688"/>
    <lineage>
        <taxon>Eukaryota</taxon>
        <taxon>Metazoa</taxon>
        <taxon>Spiralia</taxon>
        <taxon>Lophotrochozoa</taxon>
        <taxon>Mollusca</taxon>
        <taxon>Gastropoda</taxon>
        <taxon>Heterobranchia</taxon>
        <taxon>Euthyneura</taxon>
        <taxon>Panpulmonata</taxon>
        <taxon>Eupulmonata</taxon>
        <taxon>Stylommatophora</taxon>
        <taxon>Helicina</taxon>
        <taxon>Arionoidea</taxon>
        <taxon>Arionidae</taxon>
        <taxon>Arion</taxon>
    </lineage>
</organism>
<dbReference type="InterPro" id="IPR037272">
    <property type="entry name" value="SNS_sf"/>
</dbReference>
<accession>A0A0B7A0D7</accession>
<name>A0A0B7A0D7_9EUPU</name>
<sequence>YLCCYRTRRQRARELETDAICDFLDIYYVHLHVCYSRLINSGVQHSSLSNDLTTAVHKMAPKRMVSVRPAWSNRLQFFVFTSALVLSPFSVWKFPMIWYRNGGVAFVIPYITCLLTVAVPLVCLEISLGQFMQRGGPRAWGVVPLFKGISITSMLLTIIKASTNLSWAAWSTYYLYLILTNQLPNCVIDAVSPRPFSPNLHNDNRSSSQEYEIETMDPSNNISNTGMDFHFFDNLTHMSLGISQDGMTNQNVTCHGLFYHFWREDVLETSDSISSPGSAVIEIFIAAVVVSIILYTLVMRGISWSGKIMYILAPLPLVGFLSIIVWTASSEWNLGRGVSYLLTPNFEKLTHPEPWFECVKITLLSLGVGLNVFPSLASYNQLVNYTIRDSWIVCLLAVSTNVFASLTIFGLLGDFTNSDDADNDPSYLFTYAPVVLMRFRHPLILCSLLFIFIIAIIVGTTVVYIESLVTSIVDMSVQLRRWRLPIVTGTMGMCFLLAIPMSTQGGLYIFRVLERVTDGGFLVISICILECLVIGVAYDGSRFYDNLEMMTGKRPHWWMKFCWTWLSPLILLATLIYEEFSYPLYIIELGAGHQNYDVAKLLLILLVTLLLLPILITAIWIVYSKNGTCTKKIQSSLRPDLKPHQVPIRWRLEGHWHKFTNRL</sequence>
<feature type="binding site" evidence="6">
    <location>
        <position position="365"/>
    </location>
    <ligand>
        <name>Na(+)</name>
        <dbReference type="ChEBI" id="CHEBI:29101"/>
        <label>1</label>
    </ligand>
</feature>
<dbReference type="GO" id="GO:0005283">
    <property type="term" value="F:amino acid:sodium symporter activity"/>
    <property type="evidence" value="ECO:0007669"/>
    <property type="project" value="TreeGrafter"/>
</dbReference>
<feature type="transmembrane region" description="Helical" evidence="7">
    <location>
        <begin position="361"/>
        <end position="379"/>
    </location>
</feature>
<keyword evidence="2" id="KW-0813">Transport</keyword>
<dbReference type="AlphaFoldDB" id="A0A0B7A0D7"/>
<feature type="transmembrane region" description="Helical" evidence="7">
    <location>
        <begin position="486"/>
        <end position="509"/>
    </location>
</feature>
<comment type="subcellular location">
    <subcellularLocation>
        <location evidence="1">Membrane</location>
        <topology evidence="1">Multi-pass membrane protein</topology>
    </subcellularLocation>
</comment>
<feature type="transmembrane region" description="Helical" evidence="7">
    <location>
        <begin position="442"/>
        <end position="465"/>
    </location>
</feature>
<keyword evidence="4 7" id="KW-1133">Transmembrane helix</keyword>
<evidence type="ECO:0008006" key="9">
    <source>
        <dbReference type="Google" id="ProtNLM"/>
    </source>
</evidence>
<evidence type="ECO:0000256" key="2">
    <source>
        <dbReference type="ARBA" id="ARBA00022448"/>
    </source>
</evidence>
<feature type="transmembrane region" description="Helical" evidence="7">
    <location>
        <begin position="521"/>
        <end position="538"/>
    </location>
</feature>
<evidence type="ECO:0000256" key="3">
    <source>
        <dbReference type="ARBA" id="ARBA00022692"/>
    </source>
</evidence>
<keyword evidence="6" id="KW-0915">Sodium</keyword>
<reference evidence="8" key="1">
    <citation type="submission" date="2014-12" db="EMBL/GenBank/DDBJ databases">
        <title>Insight into the proteome of Arion vulgaris.</title>
        <authorList>
            <person name="Aradska J."/>
            <person name="Bulat T."/>
            <person name="Smidak R."/>
            <person name="Sarate P."/>
            <person name="Gangsoo J."/>
            <person name="Sialana F."/>
            <person name="Bilban M."/>
            <person name="Lubec G."/>
        </authorList>
    </citation>
    <scope>NUCLEOTIDE SEQUENCE</scope>
    <source>
        <tissue evidence="8">Skin</tissue>
    </source>
</reference>
<protein>
    <recommendedName>
        <fullName evidence="9">Transporter</fullName>
    </recommendedName>
</protein>
<feature type="transmembrane region" description="Helical" evidence="7">
    <location>
        <begin position="558"/>
        <end position="577"/>
    </location>
</feature>